<protein>
    <recommendedName>
        <fullName evidence="3">Transmembrane protein 232</fullName>
    </recommendedName>
</protein>
<dbReference type="Pfam" id="PF15877">
    <property type="entry name" value="TMEM232"/>
    <property type="match status" value="1"/>
</dbReference>
<sequence>MHPDQIFVLFFIAESILFRICGDAVQEPYLYSSEAKMLKVGYFVFLRLTVFHLCSKLQPYKEHKSRLNAYLKVLFHCEACYQPFPNVFFAVHFMLRTGDIFCNAGEIETDSALRTSTVNNSDQKTKLLHGSCSSSCEEPCQAECKINQFLWHCILIWFCVDNKIQQLDEVLQHLYIFKDEVYQSNWINAALGLIVLGEAAKRNMLCLMLLMDLARVSMTQGPESEHKQLEDYQQDLAIWPWQLCYIYTTILSDISVNGSTSDIQKAAFAGYGNHMSLPTGKFDLEGAGLYQLLQYEPSAVFSDCSESGWRVRYSAVFNLQKACHGLRGDMTREGLRNGMFKALQKQKKEEEDSRVLEAVRVAEAEISGLANLSRSAGRKPPSSIVNSGLTQYMGWRIASVLSQQYLPPVIPHIPLPTKPKRTKLLPWTLSPQQQSFKKKPTRPSLREEILQAEAAYKRFPDINTRTDSYLRSVIENQVSQEQTLIRLLPQSTVLGPV</sequence>
<dbReference type="eggNOG" id="ENOG502QVVE">
    <property type="taxonomic scope" value="Eukaryota"/>
</dbReference>
<dbReference type="OMA" id="DHHWQEE"/>
<reference evidence="1" key="2">
    <citation type="submission" date="2025-08" db="UniProtKB">
        <authorList>
            <consortium name="Ensembl"/>
        </authorList>
    </citation>
    <scope>IDENTIFICATION</scope>
</reference>
<reference evidence="1" key="3">
    <citation type="submission" date="2025-09" db="UniProtKB">
        <authorList>
            <consortium name="Ensembl"/>
        </authorList>
    </citation>
    <scope>IDENTIFICATION</scope>
</reference>
<dbReference type="FunCoup" id="M3XHR7">
    <property type="interactions" value="78"/>
</dbReference>
<dbReference type="GeneTree" id="ENSGT00390000014003"/>
<dbReference type="STRING" id="7897.ENSLACP00000022273"/>
<dbReference type="InParanoid" id="M3XHR7"/>
<dbReference type="Ensembl" id="ENSLACT00000025098.1">
    <property type="protein sequence ID" value="ENSLACP00000022273.1"/>
    <property type="gene ID" value="ENSLACG00000022304.1"/>
</dbReference>
<evidence type="ECO:0008006" key="3">
    <source>
        <dbReference type="Google" id="ProtNLM"/>
    </source>
</evidence>
<reference evidence="2" key="1">
    <citation type="submission" date="2011-08" db="EMBL/GenBank/DDBJ databases">
        <title>The draft genome of Latimeria chalumnae.</title>
        <authorList>
            <person name="Di Palma F."/>
            <person name="Alfoldi J."/>
            <person name="Johnson J."/>
            <person name="Berlin A."/>
            <person name="Gnerre S."/>
            <person name="Jaffe D."/>
            <person name="MacCallum I."/>
            <person name="Young S."/>
            <person name="Walker B.J."/>
            <person name="Lander E."/>
            <person name="Lindblad-Toh K."/>
        </authorList>
    </citation>
    <scope>NUCLEOTIDE SEQUENCE [LARGE SCALE GENOMIC DNA]</scope>
    <source>
        <strain evidence="2">Wild caught</strain>
    </source>
</reference>
<dbReference type="PANTHER" id="PTHR28651:SF1">
    <property type="entry name" value="TRANSMEMBRANE PROTEIN 232"/>
    <property type="match status" value="1"/>
</dbReference>
<accession>M3XHR7</accession>
<dbReference type="PANTHER" id="PTHR28651">
    <property type="entry name" value="TRANSMEMBRANE PROTEIN 232"/>
    <property type="match status" value="1"/>
</dbReference>
<dbReference type="EMBL" id="AFYH01250068">
    <property type="status" value="NOT_ANNOTATED_CDS"/>
    <property type="molecule type" value="Genomic_DNA"/>
</dbReference>
<dbReference type="EMBL" id="AFYH01250066">
    <property type="status" value="NOT_ANNOTATED_CDS"/>
    <property type="molecule type" value="Genomic_DNA"/>
</dbReference>
<evidence type="ECO:0000313" key="1">
    <source>
        <dbReference type="Ensembl" id="ENSLACP00000022273.1"/>
    </source>
</evidence>
<dbReference type="EMBL" id="AFYH01250069">
    <property type="status" value="NOT_ANNOTATED_CDS"/>
    <property type="molecule type" value="Genomic_DNA"/>
</dbReference>
<name>M3XHR7_LATCH</name>
<keyword evidence="2" id="KW-1185">Reference proteome</keyword>
<dbReference type="HOGENOM" id="CLU_015366_1_0_1"/>
<dbReference type="InterPro" id="IPR031747">
    <property type="entry name" value="TMEM232"/>
</dbReference>
<dbReference type="EMBL" id="AFYH01250067">
    <property type="status" value="NOT_ANNOTATED_CDS"/>
    <property type="molecule type" value="Genomic_DNA"/>
</dbReference>
<proteinExistence type="predicted"/>
<evidence type="ECO:0000313" key="2">
    <source>
        <dbReference type="Proteomes" id="UP000008672"/>
    </source>
</evidence>
<dbReference type="EMBL" id="AFYH01250065">
    <property type="status" value="NOT_ANNOTATED_CDS"/>
    <property type="molecule type" value="Genomic_DNA"/>
</dbReference>
<dbReference type="Proteomes" id="UP000008672">
    <property type="component" value="Unassembled WGS sequence"/>
</dbReference>
<organism evidence="1 2">
    <name type="scientific">Latimeria chalumnae</name>
    <name type="common">Coelacanth</name>
    <dbReference type="NCBI Taxonomy" id="7897"/>
    <lineage>
        <taxon>Eukaryota</taxon>
        <taxon>Metazoa</taxon>
        <taxon>Chordata</taxon>
        <taxon>Craniata</taxon>
        <taxon>Vertebrata</taxon>
        <taxon>Euteleostomi</taxon>
        <taxon>Coelacanthiformes</taxon>
        <taxon>Coelacanthidae</taxon>
        <taxon>Latimeria</taxon>
    </lineage>
</organism>
<dbReference type="AlphaFoldDB" id="M3XHR7"/>